<dbReference type="RefSeq" id="WP_071521648.1">
    <property type="nucleotide sequence ID" value="NZ_CP136416.1"/>
</dbReference>
<dbReference type="AlphaFoldDB" id="A0A1J5JSS5"/>
<organism evidence="1 2">
    <name type="scientific">Neomoorella thermoacetica</name>
    <name type="common">Clostridium thermoaceticum</name>
    <dbReference type="NCBI Taxonomy" id="1525"/>
    <lineage>
        <taxon>Bacteria</taxon>
        <taxon>Bacillati</taxon>
        <taxon>Bacillota</taxon>
        <taxon>Clostridia</taxon>
        <taxon>Neomoorellales</taxon>
        <taxon>Neomoorellaceae</taxon>
        <taxon>Neomoorella</taxon>
    </lineage>
</organism>
<evidence type="ECO:0000313" key="1">
    <source>
        <dbReference type="EMBL" id="OIQ07615.1"/>
    </source>
</evidence>
<dbReference type="Proteomes" id="UP000182743">
    <property type="component" value="Unassembled WGS sequence"/>
</dbReference>
<protein>
    <submittedName>
        <fullName evidence="1">Uncharacterized protein</fullName>
    </submittedName>
</protein>
<dbReference type="EMBL" id="MIHH01000041">
    <property type="protein sequence ID" value="OIQ07615.1"/>
    <property type="molecule type" value="Genomic_DNA"/>
</dbReference>
<sequence length="102" mass="12266">MSQLKRNTVNKKGKVQKQGDVLVEKIPLRFKPHEEELARDIQRESAKVWNIVMTIHRLFWFKYGVWIDEAMMKEFLKGRFGVHSHDVQAIVETYYECWEITK</sequence>
<accession>A0A1J5JSS5</accession>
<proteinExistence type="predicted"/>
<comment type="caution">
    <text evidence="1">The sequence shown here is derived from an EMBL/GenBank/DDBJ whole genome shotgun (WGS) entry which is preliminary data.</text>
</comment>
<evidence type="ECO:0000313" key="2">
    <source>
        <dbReference type="Proteomes" id="UP000182743"/>
    </source>
</evidence>
<gene>
    <name evidence="1" type="ORF">MOOR_27760</name>
</gene>
<reference evidence="1 2" key="1">
    <citation type="submission" date="2016-08" db="EMBL/GenBank/DDBJ databases">
        <title>Genome-based comparison of Moorella thermoacetic strains.</title>
        <authorList>
            <person name="Poehlein A."/>
            <person name="Bengelsdorf F.R."/>
            <person name="Esser C."/>
            <person name="Duerre P."/>
            <person name="Daniel R."/>
        </authorList>
    </citation>
    <scope>NUCLEOTIDE SEQUENCE [LARGE SCALE GENOMIC DNA]</scope>
    <source>
        <strain evidence="1 2">DSM 11768</strain>
    </source>
</reference>
<name>A0A1J5JSS5_NEOTH</name>